<name>A0A5J4Q1J6_9ZZZZ</name>
<feature type="non-terminal residue" evidence="2">
    <location>
        <position position="504"/>
    </location>
</feature>
<sequence>QFVLESKPSADTPNSPLQHNVLDETPEYLNWVGTDDKIFSYRKGKNLTDKPANFLSAKTGVTATETFTCASGESTQLWVGDNVGRIYGIDPDSGSVNTYELPGIKGAVKNILVIDNNIVYICISGQGVYEYNIPKDQLQKLPITIDAGEVLHSFTDKYAKIWFEEGKKALVYYDPLNKTDKRFYLPQGKSMGKLEVQDAGEQGLFFLAPAGEILMFERESLSMIRMNLLKQFADVPSDRLFVHQLLDKDGILWLCSTTSGVYRVNFPQKQFRLLDPQTLTKASRTEREASGTAIGALYQTKNGDIWVGAQEGEVYQLDKNGKLKQVFSASNYPVGNVCHIMEDKNGNLWFSTKGNGLVKAIPDLHTPYGFRFVRYSNNPNALSSLSGNEVSFTFQDSKERIWVGVSGGGLNLLQETNNGVSFKHKYNGFKQYPSYGLYMEVRNMTEDNGHIWTGTTDGLMSFEINFNVPEDIIFETYRNQNLSGISDNDMYVLYKDKDSQLWMS</sequence>
<dbReference type="InterPro" id="IPR011110">
    <property type="entry name" value="Reg_prop"/>
</dbReference>
<dbReference type="EMBL" id="SNRY01005452">
    <property type="protein sequence ID" value="KAA6314918.1"/>
    <property type="molecule type" value="Genomic_DNA"/>
</dbReference>
<accession>A0A5J4Q1J6</accession>
<keyword evidence="1" id="KW-0597">Phosphoprotein</keyword>
<protein>
    <recommendedName>
        <fullName evidence="3">Hybrid sensor histidine kinase/response regulator</fullName>
    </recommendedName>
</protein>
<organism evidence="2">
    <name type="scientific">termite gut metagenome</name>
    <dbReference type="NCBI Taxonomy" id="433724"/>
    <lineage>
        <taxon>unclassified sequences</taxon>
        <taxon>metagenomes</taxon>
        <taxon>organismal metagenomes</taxon>
    </lineage>
</organism>
<evidence type="ECO:0008006" key="3">
    <source>
        <dbReference type="Google" id="ProtNLM"/>
    </source>
</evidence>
<evidence type="ECO:0000256" key="1">
    <source>
        <dbReference type="ARBA" id="ARBA00022553"/>
    </source>
</evidence>
<feature type="non-terminal residue" evidence="2">
    <location>
        <position position="1"/>
    </location>
</feature>
<gene>
    <name evidence="2" type="ORF">EZS27_034543</name>
</gene>
<dbReference type="PANTHER" id="PTHR43547:SF2">
    <property type="entry name" value="HYBRID SIGNAL TRANSDUCTION HISTIDINE KINASE C"/>
    <property type="match status" value="1"/>
</dbReference>
<dbReference type="Pfam" id="PF07494">
    <property type="entry name" value="Reg_prop"/>
    <property type="match status" value="1"/>
</dbReference>
<dbReference type="InterPro" id="IPR015943">
    <property type="entry name" value="WD40/YVTN_repeat-like_dom_sf"/>
</dbReference>
<dbReference type="SUPFAM" id="SSF63829">
    <property type="entry name" value="Calcium-dependent phosphotriesterase"/>
    <property type="match status" value="1"/>
</dbReference>
<reference evidence="2" key="1">
    <citation type="submission" date="2019-03" db="EMBL/GenBank/DDBJ databases">
        <title>Single cell metagenomics reveals metabolic interactions within the superorganism composed of flagellate Streblomastix strix and complex community of Bacteroidetes bacteria on its surface.</title>
        <authorList>
            <person name="Treitli S.C."/>
            <person name="Kolisko M."/>
            <person name="Husnik F."/>
            <person name="Keeling P."/>
            <person name="Hampl V."/>
        </authorList>
    </citation>
    <scope>NUCLEOTIDE SEQUENCE</scope>
    <source>
        <strain evidence="2">STM</strain>
    </source>
</reference>
<dbReference type="Gene3D" id="2.130.10.10">
    <property type="entry name" value="YVTN repeat-like/Quinoprotein amine dehydrogenase"/>
    <property type="match status" value="2"/>
</dbReference>
<comment type="caution">
    <text evidence="2">The sequence shown here is derived from an EMBL/GenBank/DDBJ whole genome shotgun (WGS) entry which is preliminary data.</text>
</comment>
<dbReference type="GO" id="GO:0000155">
    <property type="term" value="F:phosphorelay sensor kinase activity"/>
    <property type="evidence" value="ECO:0007669"/>
    <property type="project" value="TreeGrafter"/>
</dbReference>
<evidence type="ECO:0000313" key="2">
    <source>
        <dbReference type="EMBL" id="KAA6314918.1"/>
    </source>
</evidence>
<dbReference type="PANTHER" id="PTHR43547">
    <property type="entry name" value="TWO-COMPONENT HISTIDINE KINASE"/>
    <property type="match status" value="1"/>
</dbReference>
<dbReference type="AlphaFoldDB" id="A0A5J4Q1J6"/>
<proteinExistence type="predicted"/>